<dbReference type="Pfam" id="PF00487">
    <property type="entry name" value="FA_desaturase"/>
    <property type="match status" value="1"/>
</dbReference>
<evidence type="ECO:0000256" key="8">
    <source>
        <dbReference type="ARBA" id="ARBA00023002"/>
    </source>
</evidence>
<evidence type="ECO:0000256" key="5">
    <source>
        <dbReference type="ARBA" id="ARBA00022692"/>
    </source>
</evidence>
<feature type="transmembrane region" description="Helical" evidence="12">
    <location>
        <begin position="230"/>
        <end position="247"/>
    </location>
</feature>
<organism evidence="14 15">
    <name type="scientific">Calycina marina</name>
    <dbReference type="NCBI Taxonomy" id="1763456"/>
    <lineage>
        <taxon>Eukaryota</taxon>
        <taxon>Fungi</taxon>
        <taxon>Dikarya</taxon>
        <taxon>Ascomycota</taxon>
        <taxon>Pezizomycotina</taxon>
        <taxon>Leotiomycetes</taxon>
        <taxon>Helotiales</taxon>
        <taxon>Pezizellaceae</taxon>
        <taxon>Calycina</taxon>
    </lineage>
</organism>
<dbReference type="SUPFAM" id="SSF55856">
    <property type="entry name" value="Cytochrome b5-like heme/steroid binding domain"/>
    <property type="match status" value="1"/>
</dbReference>
<evidence type="ECO:0000256" key="7">
    <source>
        <dbReference type="ARBA" id="ARBA00022989"/>
    </source>
</evidence>
<evidence type="ECO:0000256" key="3">
    <source>
        <dbReference type="ARBA" id="ARBA00009295"/>
    </source>
</evidence>
<gene>
    <name evidence="14" type="ORF">BJ878DRAFT_480537</name>
</gene>
<dbReference type="PIRSF" id="PIRSF015921">
    <property type="entry name" value="FA_sphinglp_des"/>
    <property type="match status" value="1"/>
</dbReference>
<keyword evidence="4" id="KW-0349">Heme</keyword>
<keyword evidence="11 12" id="KW-0472">Membrane</keyword>
<dbReference type="GO" id="GO:0006629">
    <property type="term" value="P:lipid metabolic process"/>
    <property type="evidence" value="ECO:0007669"/>
    <property type="project" value="UniProtKB-KW"/>
</dbReference>
<dbReference type="InterPro" id="IPR005804">
    <property type="entry name" value="FA_desaturase_dom"/>
</dbReference>
<evidence type="ECO:0000256" key="1">
    <source>
        <dbReference type="ARBA" id="ARBA00004141"/>
    </source>
</evidence>
<dbReference type="InterPro" id="IPR012171">
    <property type="entry name" value="Fatty_acid_desaturase"/>
</dbReference>
<dbReference type="AlphaFoldDB" id="A0A9P7Z266"/>
<sequence length="555" mass="63733">MKKSTPITRDCIRKLIGEGHLIVIFEQKVLRLDVWAERHPGMREKSLAAPLIELEKVNANFFCSVIAGGKLPILHMVGKDASDQINVYHSDETLQSMKLYSIGTFCEPWVDMEPPISSKPEELSGFLAHSAIPADKKDMDSVGSSSIVSESARSFTHLAEMQDIEKALRNYPSLDPETQRDITRKFRKLHLKVRKQGLYDCNYSNYVFDFVRYVVLFGLFIAFFSRGYHLLSACFLGFFWQQIMFVAHDAGHLAITHNVMADTVIGVIVADLCCGLSLGWWKSSHNVHHLVPNHPEHDPDIQNVPLLATSPMFFKSIRSTYYNGSLFPWDATASFFVEIQKYTYYPIMCVARFNLYLLSWQHLIFSLPVLKKEDRKLRSTPTSTLWILYLELVCMAIYWYLHINLLLSIPDFHTRVLFVLLSHSVSLLLHIQITLSHFGMSTADLGPVESFAQKQLRTTMDVACPSYLDWFHGGLQFQVIHHLFPRMPKHNYRQAQVLVREFCKETGIKYTIFGFVDSNKFVLERLGEIAKQVGMLRFCQKHMGEDVFNGKATSR</sequence>
<keyword evidence="9" id="KW-0408">Iron</keyword>
<keyword evidence="8" id="KW-0560">Oxidoreductase</keyword>
<evidence type="ECO:0000256" key="11">
    <source>
        <dbReference type="ARBA" id="ARBA00023136"/>
    </source>
</evidence>
<feature type="transmembrane region" description="Helical" evidence="12">
    <location>
        <begin position="412"/>
        <end position="431"/>
    </location>
</feature>
<evidence type="ECO:0000256" key="10">
    <source>
        <dbReference type="ARBA" id="ARBA00023098"/>
    </source>
</evidence>
<feature type="transmembrane region" description="Helical" evidence="12">
    <location>
        <begin position="259"/>
        <end position="281"/>
    </location>
</feature>
<evidence type="ECO:0000256" key="9">
    <source>
        <dbReference type="ARBA" id="ARBA00023004"/>
    </source>
</evidence>
<dbReference type="GO" id="GO:0046872">
    <property type="term" value="F:metal ion binding"/>
    <property type="evidence" value="ECO:0007669"/>
    <property type="project" value="UniProtKB-KW"/>
</dbReference>
<dbReference type="GO" id="GO:0016020">
    <property type="term" value="C:membrane"/>
    <property type="evidence" value="ECO:0007669"/>
    <property type="project" value="UniProtKB-SubCell"/>
</dbReference>
<evidence type="ECO:0000259" key="13">
    <source>
        <dbReference type="Pfam" id="PF00487"/>
    </source>
</evidence>
<dbReference type="PANTHER" id="PTHR19353">
    <property type="entry name" value="FATTY ACID DESATURASE 2"/>
    <property type="match status" value="1"/>
</dbReference>
<evidence type="ECO:0000256" key="4">
    <source>
        <dbReference type="ARBA" id="ARBA00022617"/>
    </source>
</evidence>
<dbReference type="PANTHER" id="PTHR19353:SF30">
    <property type="entry name" value="DELTA 8-(E)-SPHINGOLIPID DESATURASE"/>
    <property type="match status" value="1"/>
</dbReference>
<keyword evidence="7 12" id="KW-1133">Transmembrane helix</keyword>
<feature type="domain" description="Fatty acid desaturase" evidence="13">
    <location>
        <begin position="230"/>
        <end position="511"/>
    </location>
</feature>
<dbReference type="EMBL" id="MU253932">
    <property type="protein sequence ID" value="KAG9244059.1"/>
    <property type="molecule type" value="Genomic_DNA"/>
</dbReference>
<feature type="transmembrane region" description="Helical" evidence="12">
    <location>
        <begin position="382"/>
        <end position="400"/>
    </location>
</feature>
<evidence type="ECO:0000313" key="14">
    <source>
        <dbReference type="EMBL" id="KAG9244059.1"/>
    </source>
</evidence>
<comment type="pathway">
    <text evidence="2">Lipid metabolism.</text>
</comment>
<protein>
    <submittedName>
        <fullName evidence="14">Fatty acid desaturase-domain-containing protein</fullName>
    </submittedName>
</protein>
<comment type="caution">
    <text evidence="14">The sequence shown here is derived from an EMBL/GenBank/DDBJ whole genome shotgun (WGS) entry which is preliminary data.</text>
</comment>
<keyword evidence="10" id="KW-0443">Lipid metabolism</keyword>
<comment type="similarity">
    <text evidence="3">Belongs to the fatty acid desaturase type 1 family.</text>
</comment>
<name>A0A9P7Z266_9HELO</name>
<keyword evidence="5 12" id="KW-0812">Transmembrane</keyword>
<comment type="subcellular location">
    <subcellularLocation>
        <location evidence="1">Membrane</location>
        <topology evidence="1">Multi-pass membrane protein</topology>
    </subcellularLocation>
</comment>
<dbReference type="Gene3D" id="3.10.120.10">
    <property type="entry name" value="Cytochrome b5-like heme/steroid binding domain"/>
    <property type="match status" value="1"/>
</dbReference>
<dbReference type="InterPro" id="IPR036400">
    <property type="entry name" value="Cyt_B5-like_heme/steroid_sf"/>
</dbReference>
<dbReference type="GO" id="GO:0016717">
    <property type="term" value="F:oxidoreductase activity, acting on paired donors, with oxidation of a pair of donors resulting in the reduction of molecular oxygen to two molecules of water"/>
    <property type="evidence" value="ECO:0007669"/>
    <property type="project" value="TreeGrafter"/>
</dbReference>
<evidence type="ECO:0000256" key="6">
    <source>
        <dbReference type="ARBA" id="ARBA00022723"/>
    </source>
</evidence>
<accession>A0A9P7Z266</accession>
<evidence type="ECO:0000313" key="15">
    <source>
        <dbReference type="Proteomes" id="UP000887226"/>
    </source>
</evidence>
<reference evidence="14" key="1">
    <citation type="journal article" date="2021" name="IMA Fungus">
        <title>Genomic characterization of three marine fungi, including Emericellopsis atlantica sp. nov. with signatures of a generalist lifestyle and marine biomass degradation.</title>
        <authorList>
            <person name="Hagestad O.C."/>
            <person name="Hou L."/>
            <person name="Andersen J.H."/>
            <person name="Hansen E.H."/>
            <person name="Altermark B."/>
            <person name="Li C."/>
            <person name="Kuhnert E."/>
            <person name="Cox R.J."/>
            <person name="Crous P.W."/>
            <person name="Spatafora J.W."/>
            <person name="Lail K."/>
            <person name="Amirebrahimi M."/>
            <person name="Lipzen A."/>
            <person name="Pangilinan J."/>
            <person name="Andreopoulos W."/>
            <person name="Hayes R.D."/>
            <person name="Ng V."/>
            <person name="Grigoriev I.V."/>
            <person name="Jackson S.A."/>
            <person name="Sutton T.D.S."/>
            <person name="Dobson A.D.W."/>
            <person name="Rama T."/>
        </authorList>
    </citation>
    <scope>NUCLEOTIDE SEQUENCE</scope>
    <source>
        <strain evidence="14">TRa3180A</strain>
    </source>
</reference>
<evidence type="ECO:0000256" key="12">
    <source>
        <dbReference type="SAM" id="Phobius"/>
    </source>
</evidence>
<keyword evidence="6" id="KW-0479">Metal-binding</keyword>
<feature type="transmembrane region" description="Helical" evidence="12">
    <location>
        <begin position="344"/>
        <end position="370"/>
    </location>
</feature>
<proteinExistence type="inferred from homology"/>
<dbReference type="Proteomes" id="UP000887226">
    <property type="component" value="Unassembled WGS sequence"/>
</dbReference>
<evidence type="ECO:0000256" key="2">
    <source>
        <dbReference type="ARBA" id="ARBA00005189"/>
    </source>
</evidence>
<dbReference type="CDD" id="cd03506">
    <property type="entry name" value="Delta6-FADS-like"/>
    <property type="match status" value="1"/>
</dbReference>
<dbReference type="OrthoDB" id="260091at2759"/>
<keyword evidence="15" id="KW-1185">Reference proteome</keyword>